<dbReference type="InterPro" id="IPR006595">
    <property type="entry name" value="CTLH_C"/>
</dbReference>
<evidence type="ECO:0000256" key="7">
    <source>
        <dbReference type="ARBA" id="ARBA00025801"/>
    </source>
</evidence>
<evidence type="ECO:0000256" key="8">
    <source>
        <dbReference type="ARBA" id="ARBA00026184"/>
    </source>
</evidence>
<dbReference type="InterPro" id="IPR020472">
    <property type="entry name" value="WD40_PAC1"/>
</dbReference>
<keyword evidence="5" id="KW-0508">mRNA splicing</keyword>
<dbReference type="PROSITE" id="PS00678">
    <property type="entry name" value="WD_REPEATS_1"/>
    <property type="match status" value="2"/>
</dbReference>
<dbReference type="GO" id="GO:0016607">
    <property type="term" value="C:nuclear speck"/>
    <property type="evidence" value="ECO:0007669"/>
    <property type="project" value="UniProtKB-SubCell"/>
</dbReference>
<accession>A0AA35W161</accession>
<feature type="repeat" description="WD" evidence="9">
    <location>
        <begin position="303"/>
        <end position="344"/>
    </location>
</feature>
<dbReference type="FunFam" id="2.130.10.10:FF:000140">
    <property type="entry name" value="SMU1, DNA replication regulator and spliceosomal factor"/>
    <property type="match status" value="1"/>
</dbReference>
<dbReference type="CDD" id="cd00200">
    <property type="entry name" value="WD40"/>
    <property type="match status" value="1"/>
</dbReference>
<comment type="caution">
    <text evidence="11">The sequence shown here is derived from an EMBL/GenBank/DDBJ whole genome shotgun (WGS) entry which is preliminary data.</text>
</comment>
<dbReference type="InterPro" id="IPR019775">
    <property type="entry name" value="WD40_repeat_CS"/>
</dbReference>
<keyword evidence="4" id="KW-0677">Repeat</keyword>
<dbReference type="Gene3D" id="2.130.10.10">
    <property type="entry name" value="YVTN repeat-like/Quinoprotein amine dehydrogenase"/>
    <property type="match status" value="1"/>
</dbReference>
<evidence type="ECO:0000256" key="4">
    <source>
        <dbReference type="ARBA" id="ARBA00022737"/>
    </source>
</evidence>
<dbReference type="GO" id="GO:0000398">
    <property type="term" value="P:mRNA splicing, via spliceosome"/>
    <property type="evidence" value="ECO:0007669"/>
    <property type="project" value="InterPro"/>
</dbReference>
<gene>
    <name evidence="11" type="ORF">GBAR_LOCUS3625</name>
</gene>
<comment type="subcellular location">
    <subcellularLocation>
        <location evidence="1">Nucleus speckle</location>
    </subcellularLocation>
</comment>
<evidence type="ECO:0000256" key="9">
    <source>
        <dbReference type="PROSITE-ProRule" id="PRU00221"/>
    </source>
</evidence>
<dbReference type="AlphaFoldDB" id="A0AA35W161"/>
<evidence type="ECO:0000259" key="10">
    <source>
        <dbReference type="PROSITE" id="PS50897"/>
    </source>
</evidence>
<dbReference type="InterPro" id="IPR006594">
    <property type="entry name" value="LisH"/>
</dbReference>
<dbReference type="PROSITE" id="PS50082">
    <property type="entry name" value="WD_REPEATS_2"/>
    <property type="match status" value="5"/>
</dbReference>
<feature type="repeat" description="WD" evidence="9">
    <location>
        <begin position="222"/>
        <end position="251"/>
    </location>
</feature>
<dbReference type="Proteomes" id="UP001174909">
    <property type="component" value="Unassembled WGS sequence"/>
</dbReference>
<evidence type="ECO:0000256" key="6">
    <source>
        <dbReference type="ARBA" id="ARBA00023242"/>
    </source>
</evidence>
<proteinExistence type="inferred from homology"/>
<dbReference type="SMART" id="SM00668">
    <property type="entry name" value="CTLH"/>
    <property type="match status" value="1"/>
</dbReference>
<dbReference type="PROSITE" id="PS50294">
    <property type="entry name" value="WD_REPEATS_REGION"/>
    <property type="match status" value="5"/>
</dbReference>
<dbReference type="SMART" id="SM00320">
    <property type="entry name" value="WD40"/>
    <property type="match status" value="7"/>
</dbReference>
<keyword evidence="3" id="KW-0507">mRNA processing</keyword>
<dbReference type="InterPro" id="IPR001680">
    <property type="entry name" value="WD40_rpt"/>
</dbReference>
<dbReference type="InterPro" id="IPR036322">
    <property type="entry name" value="WD40_repeat_dom_sf"/>
</dbReference>
<keyword evidence="2 9" id="KW-0853">WD repeat</keyword>
<feature type="repeat" description="WD" evidence="9">
    <location>
        <begin position="479"/>
        <end position="512"/>
    </location>
</feature>
<evidence type="ECO:0000256" key="1">
    <source>
        <dbReference type="ARBA" id="ARBA00004324"/>
    </source>
</evidence>
<organism evidence="11 12">
    <name type="scientific">Geodia barretti</name>
    <name type="common">Barrett's horny sponge</name>
    <dbReference type="NCBI Taxonomy" id="519541"/>
    <lineage>
        <taxon>Eukaryota</taxon>
        <taxon>Metazoa</taxon>
        <taxon>Porifera</taxon>
        <taxon>Demospongiae</taxon>
        <taxon>Heteroscleromorpha</taxon>
        <taxon>Tetractinellida</taxon>
        <taxon>Astrophorina</taxon>
        <taxon>Geodiidae</taxon>
        <taxon>Geodia</taxon>
    </lineage>
</organism>
<protein>
    <recommendedName>
        <fullName evidence="8">WD40 repeat-containing protein SMU1</fullName>
    </recommendedName>
</protein>
<reference evidence="11" key="1">
    <citation type="submission" date="2023-03" db="EMBL/GenBank/DDBJ databases">
        <authorList>
            <person name="Steffen K."/>
            <person name="Cardenas P."/>
        </authorList>
    </citation>
    <scope>NUCLEOTIDE SEQUENCE</scope>
</reference>
<dbReference type="PROSITE" id="PS50896">
    <property type="entry name" value="LISH"/>
    <property type="match status" value="1"/>
</dbReference>
<dbReference type="Pfam" id="PF00400">
    <property type="entry name" value="WD40"/>
    <property type="match status" value="5"/>
</dbReference>
<feature type="domain" description="CTLH" evidence="10">
    <location>
        <begin position="40"/>
        <end position="92"/>
    </location>
</feature>
<dbReference type="InterPro" id="IPR045184">
    <property type="entry name" value="SMU1"/>
</dbReference>
<dbReference type="SUPFAM" id="SSF50978">
    <property type="entry name" value="WD40 repeat-like"/>
    <property type="match status" value="1"/>
</dbReference>
<dbReference type="EMBL" id="CASHTH010000517">
    <property type="protein sequence ID" value="CAI8003360.1"/>
    <property type="molecule type" value="Genomic_DNA"/>
</dbReference>
<dbReference type="InterPro" id="IPR015943">
    <property type="entry name" value="WD40/YVTN_repeat-like_dom_sf"/>
</dbReference>
<evidence type="ECO:0000313" key="12">
    <source>
        <dbReference type="Proteomes" id="UP001174909"/>
    </source>
</evidence>
<sequence>MALEIESADVIRLIEQYLKENNLVRTLATLQEETSVTLNTVDSIEGFVSEITHGHWDTVLQVVQSLKLPDKTLINLYEQIVLELIELRELGAARSLLRQTDPMIKMKQDHPERYLHLENLLARSYFDPREAYPDGSSKEKRRGAIATALAGVVSVVPPSRLMALLGQALKWQQHQGLLPPGSTIDLFRGRAAVRDLEDEKYPTMLNKTIKFASKSYPECAEFSPDGQYLVTGSADGFVEVWNFTTGKIRKDLKYQAQDNFMMMEDSILCLAFSKDSEMLATGSHDGKIKVWKLMTGQCLRRFERAHTKGVTSITFSRDGSHLLSSSYDGMIRIHGLKSGKALKEFSGHTSFVNGAIFLPDSHNMLSASSDGSVKMWNLKSTECMNTFKPALSGQDDVTINSVHVLPKVNEQFVVCNKTNTVTIMNAQGQVVRSFSSGKREGGDFMACTPSPRGEWLYCLGEDQVLYCFSTNSGKLEHTIVTHEKDAIGIAHHPHQNIIATYSADCQLRLWKP</sequence>
<dbReference type="SMART" id="SM00667">
    <property type="entry name" value="LisH"/>
    <property type="match status" value="1"/>
</dbReference>
<keyword evidence="12" id="KW-1185">Reference proteome</keyword>
<dbReference type="PANTHER" id="PTHR22848">
    <property type="entry name" value="WD40 REPEAT PROTEIN"/>
    <property type="match status" value="1"/>
</dbReference>
<dbReference type="InterPro" id="IPR054532">
    <property type="entry name" value="TPL_SMU1_LisH-like"/>
</dbReference>
<name>A0AA35W161_GEOBA</name>
<evidence type="ECO:0000256" key="2">
    <source>
        <dbReference type="ARBA" id="ARBA00022574"/>
    </source>
</evidence>
<dbReference type="Pfam" id="PF17814">
    <property type="entry name" value="LisH_TPL"/>
    <property type="match status" value="1"/>
</dbReference>
<evidence type="ECO:0000256" key="3">
    <source>
        <dbReference type="ARBA" id="ARBA00022664"/>
    </source>
</evidence>
<dbReference type="PROSITE" id="PS50897">
    <property type="entry name" value="CTLH"/>
    <property type="match status" value="1"/>
</dbReference>
<feature type="repeat" description="WD" evidence="9">
    <location>
        <begin position="260"/>
        <end position="301"/>
    </location>
</feature>
<evidence type="ECO:0000313" key="11">
    <source>
        <dbReference type="EMBL" id="CAI8003360.1"/>
    </source>
</evidence>
<feature type="repeat" description="WD" evidence="9">
    <location>
        <begin position="345"/>
        <end position="386"/>
    </location>
</feature>
<dbReference type="PRINTS" id="PR00320">
    <property type="entry name" value="GPROTEINBRPT"/>
</dbReference>
<evidence type="ECO:0000256" key="5">
    <source>
        <dbReference type="ARBA" id="ARBA00023187"/>
    </source>
</evidence>
<comment type="similarity">
    <text evidence="7">Belongs to the WD repeat SMU1 family.</text>
</comment>
<keyword evidence="6" id="KW-0539">Nucleus</keyword>